<name>A0ABP8Q174_9GAMM</name>
<organism evidence="2 3">
    <name type="scientific">Pseudaeromonas paramecii</name>
    <dbReference type="NCBI Taxonomy" id="2138166"/>
    <lineage>
        <taxon>Bacteria</taxon>
        <taxon>Pseudomonadati</taxon>
        <taxon>Pseudomonadota</taxon>
        <taxon>Gammaproteobacteria</taxon>
        <taxon>Aeromonadales</taxon>
        <taxon>Aeromonadaceae</taxon>
        <taxon>Pseudaeromonas</taxon>
    </lineage>
</organism>
<dbReference type="SUPFAM" id="SSF55729">
    <property type="entry name" value="Acyl-CoA N-acyltransferases (Nat)"/>
    <property type="match status" value="1"/>
</dbReference>
<dbReference type="PROSITE" id="PS51186">
    <property type="entry name" value="GNAT"/>
    <property type="match status" value="1"/>
</dbReference>
<sequence>MYQIINVHQYPAGLDEAARYLHHKWGDDGNYPFYCDVVQHSAASGTGLPQFFLLMDEDEIAGCYGFIVNDFISRHDLWPWLCCLYVAPAHRGQRLSGRLLEHAGQWLAASPYASLYLTTDHDGFYEQFGWRRLADGYDPSGQPRSIYGLEREGR</sequence>
<protein>
    <submittedName>
        <fullName evidence="2">GNAT family N-acetyltransferase</fullName>
    </submittedName>
</protein>
<evidence type="ECO:0000259" key="1">
    <source>
        <dbReference type="PROSITE" id="PS51186"/>
    </source>
</evidence>
<dbReference type="Proteomes" id="UP001501321">
    <property type="component" value="Unassembled WGS sequence"/>
</dbReference>
<comment type="caution">
    <text evidence="2">The sequence shown here is derived from an EMBL/GenBank/DDBJ whole genome shotgun (WGS) entry which is preliminary data.</text>
</comment>
<accession>A0ABP8Q174</accession>
<dbReference type="Gene3D" id="3.40.630.30">
    <property type="match status" value="1"/>
</dbReference>
<evidence type="ECO:0000313" key="2">
    <source>
        <dbReference type="EMBL" id="GAA4495889.1"/>
    </source>
</evidence>
<dbReference type="InterPro" id="IPR000182">
    <property type="entry name" value="GNAT_dom"/>
</dbReference>
<proteinExistence type="predicted"/>
<dbReference type="Pfam" id="PF13508">
    <property type="entry name" value="Acetyltransf_7"/>
    <property type="match status" value="1"/>
</dbReference>
<dbReference type="RefSeq" id="WP_345010678.1">
    <property type="nucleotide sequence ID" value="NZ_BAABFC010000007.1"/>
</dbReference>
<gene>
    <name evidence="2" type="ORF">GCM10023095_09920</name>
</gene>
<dbReference type="CDD" id="cd04301">
    <property type="entry name" value="NAT_SF"/>
    <property type="match status" value="1"/>
</dbReference>
<dbReference type="InterPro" id="IPR016181">
    <property type="entry name" value="Acyl_CoA_acyltransferase"/>
</dbReference>
<feature type="domain" description="N-acetyltransferase" evidence="1">
    <location>
        <begin position="5"/>
        <end position="152"/>
    </location>
</feature>
<keyword evidence="3" id="KW-1185">Reference proteome</keyword>
<reference evidence="3" key="1">
    <citation type="journal article" date="2019" name="Int. J. Syst. Evol. Microbiol.">
        <title>The Global Catalogue of Microorganisms (GCM) 10K type strain sequencing project: providing services to taxonomists for standard genome sequencing and annotation.</title>
        <authorList>
            <consortium name="The Broad Institute Genomics Platform"/>
            <consortium name="The Broad Institute Genome Sequencing Center for Infectious Disease"/>
            <person name="Wu L."/>
            <person name="Ma J."/>
        </authorList>
    </citation>
    <scope>NUCLEOTIDE SEQUENCE [LARGE SCALE GENOMIC DNA]</scope>
    <source>
        <strain evidence="3">JCM 32226</strain>
    </source>
</reference>
<dbReference type="EMBL" id="BAABFC010000007">
    <property type="protein sequence ID" value="GAA4495889.1"/>
    <property type="molecule type" value="Genomic_DNA"/>
</dbReference>
<evidence type="ECO:0000313" key="3">
    <source>
        <dbReference type="Proteomes" id="UP001501321"/>
    </source>
</evidence>